<accession>A0A3P4B7C2</accession>
<keyword evidence="3" id="KW-0238">DNA-binding</keyword>
<reference evidence="6 7" key="1">
    <citation type="submission" date="2018-10" db="EMBL/GenBank/DDBJ databases">
        <authorList>
            <person name="Criscuolo A."/>
        </authorList>
    </citation>
    <scope>NUCLEOTIDE SEQUENCE [LARGE SCALE GENOMIC DNA]</scope>
    <source>
        <strain evidence="6">DnA1</strain>
    </source>
</reference>
<dbReference type="Gene3D" id="3.40.190.10">
    <property type="entry name" value="Periplasmic binding protein-like II"/>
    <property type="match status" value="2"/>
</dbReference>
<dbReference type="Gene3D" id="1.10.10.10">
    <property type="entry name" value="Winged helix-like DNA-binding domain superfamily/Winged helix DNA-binding domain"/>
    <property type="match status" value="1"/>
</dbReference>
<dbReference type="GO" id="GO:0003700">
    <property type="term" value="F:DNA-binding transcription factor activity"/>
    <property type="evidence" value="ECO:0007669"/>
    <property type="project" value="InterPro"/>
</dbReference>
<protein>
    <submittedName>
        <fullName evidence="6">Nodulation protein D 2</fullName>
    </submittedName>
</protein>
<keyword evidence="2" id="KW-0805">Transcription regulation</keyword>
<dbReference type="AlphaFoldDB" id="A0A3P4B7C2"/>
<proteinExistence type="inferred from homology"/>
<evidence type="ECO:0000256" key="3">
    <source>
        <dbReference type="ARBA" id="ARBA00023125"/>
    </source>
</evidence>
<dbReference type="InterPro" id="IPR036390">
    <property type="entry name" value="WH_DNA-bd_sf"/>
</dbReference>
<dbReference type="GO" id="GO:0003677">
    <property type="term" value="F:DNA binding"/>
    <property type="evidence" value="ECO:0007669"/>
    <property type="project" value="UniProtKB-KW"/>
</dbReference>
<evidence type="ECO:0000256" key="2">
    <source>
        <dbReference type="ARBA" id="ARBA00023015"/>
    </source>
</evidence>
<dbReference type="Pfam" id="PF00126">
    <property type="entry name" value="HTH_1"/>
    <property type="match status" value="1"/>
</dbReference>
<evidence type="ECO:0000256" key="1">
    <source>
        <dbReference type="ARBA" id="ARBA00009437"/>
    </source>
</evidence>
<dbReference type="EMBL" id="UWPJ01000031">
    <property type="protein sequence ID" value="VCU71841.1"/>
    <property type="molecule type" value="Genomic_DNA"/>
</dbReference>
<dbReference type="PANTHER" id="PTHR30118">
    <property type="entry name" value="HTH-TYPE TRANSCRIPTIONAL REGULATOR LEUO-RELATED"/>
    <property type="match status" value="1"/>
</dbReference>
<comment type="similarity">
    <text evidence="1">Belongs to the LysR transcriptional regulatory family.</text>
</comment>
<sequence length="312" mass="34925">MKKTMTRFPDVGELRAILAVMKLGSLTKAATHLGTTQSTLSYLLERLRLRMGDPLFVRVGNRMEPTPYAERLAESAEHILAFMEAEFDRIEQFDPSTTAREFHVVLTEIGAVTMLPAIVKQLAQLAPCASLVPSYPRAVDLEQALSDKTVDLVIGNHRELAGDHLFRQLLFRRSYVCIASREHPAIGERLSLAEFAAAPQVRNFVAPQAFRWMQAHMQQQNLEMNVQMVLEHATAVPFLVGASNMIALVSGELYELFGAVANIKIVALPVELPEGQICQYWHPAMNRDPAVTFLRGMVHRLFSSPDRQSIFS</sequence>
<gene>
    <name evidence="6" type="primary">nodD2_13</name>
    <name evidence="6" type="ORF">PIGHUM_03931</name>
</gene>
<dbReference type="InterPro" id="IPR000847">
    <property type="entry name" value="LysR_HTH_N"/>
</dbReference>
<dbReference type="PROSITE" id="PS50931">
    <property type="entry name" value="HTH_LYSR"/>
    <property type="match status" value="1"/>
</dbReference>
<dbReference type="Pfam" id="PF03466">
    <property type="entry name" value="LysR_substrate"/>
    <property type="match status" value="1"/>
</dbReference>
<evidence type="ECO:0000259" key="5">
    <source>
        <dbReference type="PROSITE" id="PS50931"/>
    </source>
</evidence>
<dbReference type="PANTHER" id="PTHR30118:SF15">
    <property type="entry name" value="TRANSCRIPTIONAL REGULATORY PROTEIN"/>
    <property type="match status" value="1"/>
</dbReference>
<feature type="domain" description="HTH lysR-type" evidence="5">
    <location>
        <begin position="9"/>
        <end position="66"/>
    </location>
</feature>
<dbReference type="Proteomes" id="UP000277294">
    <property type="component" value="Unassembled WGS sequence"/>
</dbReference>
<dbReference type="SUPFAM" id="SSF53850">
    <property type="entry name" value="Periplasmic binding protein-like II"/>
    <property type="match status" value="1"/>
</dbReference>
<evidence type="ECO:0000256" key="4">
    <source>
        <dbReference type="ARBA" id="ARBA00023163"/>
    </source>
</evidence>
<name>A0A3P4B7C2_9BURK</name>
<organism evidence="6 7">
    <name type="scientific">Pigmentiphaga humi</name>
    <dbReference type="NCBI Taxonomy" id="2478468"/>
    <lineage>
        <taxon>Bacteria</taxon>
        <taxon>Pseudomonadati</taxon>
        <taxon>Pseudomonadota</taxon>
        <taxon>Betaproteobacteria</taxon>
        <taxon>Burkholderiales</taxon>
        <taxon>Alcaligenaceae</taxon>
        <taxon>Pigmentiphaga</taxon>
    </lineage>
</organism>
<dbReference type="InterPro" id="IPR050389">
    <property type="entry name" value="LysR-type_TF"/>
</dbReference>
<keyword evidence="7" id="KW-1185">Reference proteome</keyword>
<dbReference type="InterPro" id="IPR005119">
    <property type="entry name" value="LysR_subst-bd"/>
</dbReference>
<dbReference type="InterPro" id="IPR036388">
    <property type="entry name" value="WH-like_DNA-bd_sf"/>
</dbReference>
<keyword evidence="4" id="KW-0804">Transcription</keyword>
<evidence type="ECO:0000313" key="7">
    <source>
        <dbReference type="Proteomes" id="UP000277294"/>
    </source>
</evidence>
<dbReference type="SUPFAM" id="SSF46785">
    <property type="entry name" value="Winged helix' DNA-binding domain"/>
    <property type="match status" value="1"/>
</dbReference>
<evidence type="ECO:0000313" key="6">
    <source>
        <dbReference type="EMBL" id="VCU71841.1"/>
    </source>
</evidence>